<dbReference type="PRINTS" id="PR00344">
    <property type="entry name" value="BCTRLSENSOR"/>
</dbReference>
<keyword evidence="11 15" id="KW-1133">Transmembrane helix</keyword>
<dbReference type="Gene3D" id="3.30.450.20">
    <property type="entry name" value="PAS domain"/>
    <property type="match status" value="1"/>
</dbReference>
<dbReference type="SUPFAM" id="SSF55874">
    <property type="entry name" value="ATPase domain of HSP90 chaperone/DNA topoisomerase II/histidine kinase"/>
    <property type="match status" value="1"/>
</dbReference>
<evidence type="ECO:0000256" key="2">
    <source>
        <dbReference type="ARBA" id="ARBA00004651"/>
    </source>
</evidence>
<reference evidence="17 18" key="1">
    <citation type="submission" date="2019-01" db="EMBL/GenBank/DDBJ databases">
        <authorList>
            <person name="Brito A."/>
        </authorList>
    </citation>
    <scope>NUCLEOTIDE SEQUENCE [LARGE SCALE GENOMIC DNA]</scope>
    <source>
        <strain evidence="17">1</strain>
    </source>
</reference>
<dbReference type="InterPro" id="IPR003594">
    <property type="entry name" value="HATPase_dom"/>
</dbReference>
<dbReference type="OrthoDB" id="518094at2"/>
<dbReference type="InterPro" id="IPR003661">
    <property type="entry name" value="HisK_dim/P_dom"/>
</dbReference>
<dbReference type="InterPro" id="IPR004358">
    <property type="entry name" value="Sig_transdc_His_kin-like_C"/>
</dbReference>
<evidence type="ECO:0000313" key="17">
    <source>
        <dbReference type="EMBL" id="VEP12555.1"/>
    </source>
</evidence>
<keyword evidence="13 15" id="KW-0472">Membrane</keyword>
<dbReference type="GO" id="GO:0005886">
    <property type="term" value="C:plasma membrane"/>
    <property type="evidence" value="ECO:0007669"/>
    <property type="project" value="UniProtKB-SubCell"/>
</dbReference>
<dbReference type="Proteomes" id="UP000320055">
    <property type="component" value="Unassembled WGS sequence"/>
</dbReference>
<evidence type="ECO:0000256" key="7">
    <source>
        <dbReference type="ARBA" id="ARBA00022692"/>
    </source>
</evidence>
<evidence type="ECO:0000256" key="6">
    <source>
        <dbReference type="ARBA" id="ARBA00022679"/>
    </source>
</evidence>
<keyword evidence="4" id="KW-1003">Cell membrane</keyword>
<evidence type="ECO:0000256" key="10">
    <source>
        <dbReference type="ARBA" id="ARBA00022840"/>
    </source>
</evidence>
<dbReference type="Pfam" id="PF02743">
    <property type="entry name" value="dCache_1"/>
    <property type="match status" value="1"/>
</dbReference>
<keyword evidence="8" id="KW-0547">Nucleotide-binding</keyword>
<accession>A0A563VMP4</accession>
<evidence type="ECO:0000256" key="8">
    <source>
        <dbReference type="ARBA" id="ARBA00022741"/>
    </source>
</evidence>
<evidence type="ECO:0000256" key="5">
    <source>
        <dbReference type="ARBA" id="ARBA00022553"/>
    </source>
</evidence>
<evidence type="ECO:0000256" key="13">
    <source>
        <dbReference type="ARBA" id="ARBA00023136"/>
    </source>
</evidence>
<dbReference type="PROSITE" id="PS50109">
    <property type="entry name" value="HIS_KIN"/>
    <property type="match status" value="1"/>
</dbReference>
<feature type="coiled-coil region" evidence="14">
    <location>
        <begin position="421"/>
        <end position="455"/>
    </location>
</feature>
<dbReference type="EC" id="2.7.13.3" evidence="3"/>
<evidence type="ECO:0000256" key="15">
    <source>
        <dbReference type="SAM" id="Phobius"/>
    </source>
</evidence>
<comment type="catalytic activity">
    <reaction evidence="1">
        <text>ATP + protein L-histidine = ADP + protein N-phospho-L-histidine.</text>
        <dbReference type="EC" id="2.7.13.3"/>
    </reaction>
</comment>
<feature type="transmembrane region" description="Helical" evidence="15">
    <location>
        <begin position="349"/>
        <end position="366"/>
    </location>
</feature>
<dbReference type="SUPFAM" id="SSF47384">
    <property type="entry name" value="Homodimeric domain of signal transducing histidine kinase"/>
    <property type="match status" value="1"/>
</dbReference>
<keyword evidence="9 17" id="KW-0418">Kinase</keyword>
<name>A0A563VMP4_9CYAN</name>
<keyword evidence="10" id="KW-0067">ATP-binding</keyword>
<dbReference type="AlphaFoldDB" id="A0A563VMP4"/>
<dbReference type="Pfam" id="PF00512">
    <property type="entry name" value="HisKA"/>
    <property type="match status" value="1"/>
</dbReference>
<evidence type="ECO:0000256" key="14">
    <source>
        <dbReference type="SAM" id="Coils"/>
    </source>
</evidence>
<dbReference type="InterPro" id="IPR036097">
    <property type="entry name" value="HisK_dim/P_sf"/>
</dbReference>
<keyword evidence="5" id="KW-0597">Phosphoprotein</keyword>
<comment type="subcellular location">
    <subcellularLocation>
        <location evidence="2">Cell membrane</location>
        <topology evidence="2">Multi-pass membrane protein</topology>
    </subcellularLocation>
</comment>
<dbReference type="FunFam" id="1.10.287.130:FF:000004">
    <property type="entry name" value="Ethylene receptor 1"/>
    <property type="match status" value="1"/>
</dbReference>
<dbReference type="SMART" id="SM00387">
    <property type="entry name" value="HATPase_c"/>
    <property type="match status" value="1"/>
</dbReference>
<dbReference type="GO" id="GO:0005524">
    <property type="term" value="F:ATP binding"/>
    <property type="evidence" value="ECO:0007669"/>
    <property type="project" value="UniProtKB-KW"/>
</dbReference>
<dbReference type="InterPro" id="IPR033479">
    <property type="entry name" value="dCache_1"/>
</dbReference>
<keyword evidence="12" id="KW-0902">Two-component regulatory system</keyword>
<evidence type="ECO:0000313" key="18">
    <source>
        <dbReference type="Proteomes" id="UP000320055"/>
    </source>
</evidence>
<dbReference type="RefSeq" id="WP_144870551.1">
    <property type="nucleotide sequence ID" value="NZ_LR213904.1"/>
</dbReference>
<evidence type="ECO:0000256" key="4">
    <source>
        <dbReference type="ARBA" id="ARBA00022475"/>
    </source>
</evidence>
<dbReference type="PANTHER" id="PTHR43711">
    <property type="entry name" value="TWO-COMPONENT HISTIDINE KINASE"/>
    <property type="match status" value="1"/>
</dbReference>
<feature type="transmembrane region" description="Helical" evidence="15">
    <location>
        <begin position="21"/>
        <end position="42"/>
    </location>
</feature>
<proteinExistence type="predicted"/>
<protein>
    <recommendedName>
        <fullName evidence="3">histidine kinase</fullName>
        <ecNumber evidence="3">2.7.13.3</ecNumber>
    </recommendedName>
</protein>
<evidence type="ECO:0000256" key="9">
    <source>
        <dbReference type="ARBA" id="ARBA00022777"/>
    </source>
</evidence>
<keyword evidence="6" id="KW-0808">Transferase</keyword>
<dbReference type="Gene3D" id="6.10.340.10">
    <property type="match status" value="1"/>
</dbReference>
<dbReference type="CDD" id="cd16922">
    <property type="entry name" value="HATPase_EvgS-ArcB-TorS-like"/>
    <property type="match status" value="1"/>
</dbReference>
<evidence type="ECO:0000256" key="3">
    <source>
        <dbReference type="ARBA" id="ARBA00012438"/>
    </source>
</evidence>
<sequence>MTFKLLSKINKSYRNLSLQNIITIPFLLQIFITVGLVGYLSWRNGERAVNNVTSKLRSEVTAGVKQHLENYLETPHLIVQLKQNNIKLQQLTVANFLDLQQDFWSTIQLFNSVRAIYLGNSAGRFIYIRQQDRQNYLEEVTEAPERKTYTLNSVGEKQELLEVDEYDPRQRPWYTKTQLTQGNNWSEIYPFADGKLGITAAGLLQDSQGKTQGIVGVDLVLSGIGDFLRSIEVSENGQVFILERNGYLVATSTDEAPFTYNQDEEKEQRLRAIDSQNFLIKATSQYITEHFHSLHNINSSKQLDLKFKGDRHLVQIVPYQDELGLDWLIAVVIPEADFMAEINANTRNTIWLCLGALAVAIILGIYTSQRIAQPIANLSQVTNLMAQSARAKNTSTKLYPVVEAKSIKELKLLAQSFNEMVLYLKTAFRDLENTNQELENRVKQRTEALVMAKEAADAANRAKSVFLANMSHELRTPLHAILGFTQVALQNSTLQPQQRANLVTVKRSGEHLLTLINDILEVSTIEAGSVSVSEKQFDLHLLLENLVQMFRLRLSTQSRSARLHNKNIELRFDLAPDLPQYIQSDPVKLKQILINLIENGIKFTSKGRVTLKVKPIKNQLAAKSDLKVISFTVEDTGCGISPSELESIFIPFTQTRQFSPQQGTGLGLAISQQFAHLLGGEIKVSSIFGKGSTFEFQIPVILVNRTQFLVNSTTQQSAIYNMTSLPKKERQHQLYTCSKAIDISALASMQSQWIAKLQQAAIEVDADTIMNLIQEIPPDNSALAKALTELTNNYCFDEIVELTEA</sequence>
<dbReference type="Pfam" id="PF02518">
    <property type="entry name" value="HATPase_c"/>
    <property type="match status" value="1"/>
</dbReference>
<dbReference type="PANTHER" id="PTHR43711:SF29">
    <property type="entry name" value="HISTIDINE KINASE"/>
    <property type="match status" value="1"/>
</dbReference>
<gene>
    <name evidence="17" type="ORF">H1P_1530007</name>
</gene>
<dbReference type="SMART" id="SM00388">
    <property type="entry name" value="HisKA"/>
    <property type="match status" value="1"/>
</dbReference>
<evidence type="ECO:0000256" key="1">
    <source>
        <dbReference type="ARBA" id="ARBA00000085"/>
    </source>
</evidence>
<dbReference type="InterPro" id="IPR036890">
    <property type="entry name" value="HATPase_C_sf"/>
</dbReference>
<dbReference type="CDD" id="cd00082">
    <property type="entry name" value="HisKA"/>
    <property type="match status" value="1"/>
</dbReference>
<evidence type="ECO:0000259" key="16">
    <source>
        <dbReference type="PROSITE" id="PS50109"/>
    </source>
</evidence>
<dbReference type="Gene3D" id="3.30.565.10">
    <property type="entry name" value="Histidine kinase-like ATPase, C-terminal domain"/>
    <property type="match status" value="1"/>
</dbReference>
<organism evidence="17 18">
    <name type="scientific">Hyella patelloides LEGE 07179</name>
    <dbReference type="NCBI Taxonomy" id="945734"/>
    <lineage>
        <taxon>Bacteria</taxon>
        <taxon>Bacillati</taxon>
        <taxon>Cyanobacteriota</taxon>
        <taxon>Cyanophyceae</taxon>
        <taxon>Pleurocapsales</taxon>
        <taxon>Hyellaceae</taxon>
        <taxon>Hyella</taxon>
    </lineage>
</organism>
<evidence type="ECO:0000256" key="11">
    <source>
        <dbReference type="ARBA" id="ARBA00022989"/>
    </source>
</evidence>
<dbReference type="InterPro" id="IPR050736">
    <property type="entry name" value="Sensor_HK_Regulatory"/>
</dbReference>
<evidence type="ECO:0000256" key="12">
    <source>
        <dbReference type="ARBA" id="ARBA00023012"/>
    </source>
</evidence>
<keyword evidence="18" id="KW-1185">Reference proteome</keyword>
<keyword evidence="7 15" id="KW-0812">Transmembrane</keyword>
<keyword evidence="14" id="KW-0175">Coiled coil</keyword>
<dbReference type="EMBL" id="CAACVJ010000061">
    <property type="protein sequence ID" value="VEP12555.1"/>
    <property type="molecule type" value="Genomic_DNA"/>
</dbReference>
<dbReference type="Gene3D" id="1.10.287.130">
    <property type="match status" value="1"/>
</dbReference>
<dbReference type="InterPro" id="IPR005467">
    <property type="entry name" value="His_kinase_dom"/>
</dbReference>
<dbReference type="GO" id="GO:0000155">
    <property type="term" value="F:phosphorelay sensor kinase activity"/>
    <property type="evidence" value="ECO:0007669"/>
    <property type="project" value="InterPro"/>
</dbReference>
<feature type="domain" description="Histidine kinase" evidence="16">
    <location>
        <begin position="469"/>
        <end position="702"/>
    </location>
</feature>